<proteinExistence type="predicted"/>
<dbReference type="Pfam" id="PF13176">
    <property type="entry name" value="TPR_7"/>
    <property type="match status" value="1"/>
</dbReference>
<dbReference type="InterPro" id="IPR027417">
    <property type="entry name" value="P-loop_NTPase"/>
</dbReference>
<dbReference type="AlphaFoldDB" id="A0A3B0VAP9"/>
<dbReference type="GO" id="GO:0006355">
    <property type="term" value="P:regulation of DNA-templated transcription"/>
    <property type="evidence" value="ECO:0007669"/>
    <property type="project" value="InterPro"/>
</dbReference>
<reference evidence="2" key="1">
    <citation type="submission" date="2018-06" db="EMBL/GenBank/DDBJ databases">
        <authorList>
            <person name="Zhirakovskaya E."/>
        </authorList>
    </citation>
    <scope>NUCLEOTIDE SEQUENCE</scope>
</reference>
<dbReference type="SMART" id="SM01043">
    <property type="entry name" value="BTAD"/>
    <property type="match status" value="1"/>
</dbReference>
<dbReference type="CDD" id="cd00009">
    <property type="entry name" value="AAA"/>
    <property type="match status" value="1"/>
</dbReference>
<dbReference type="PROSITE" id="PS50005">
    <property type="entry name" value="TPR"/>
    <property type="match status" value="2"/>
</dbReference>
<dbReference type="InterPro" id="IPR016032">
    <property type="entry name" value="Sig_transdc_resp-reg_C-effctor"/>
</dbReference>
<dbReference type="EMBL" id="UOEU01000491">
    <property type="protein sequence ID" value="VAW33899.1"/>
    <property type="molecule type" value="Genomic_DNA"/>
</dbReference>
<accession>A0A3B0VAP9</accession>
<dbReference type="SUPFAM" id="SSF52540">
    <property type="entry name" value="P-loop containing nucleoside triphosphate hydrolases"/>
    <property type="match status" value="1"/>
</dbReference>
<feature type="non-terminal residue" evidence="2">
    <location>
        <position position="937"/>
    </location>
</feature>
<name>A0A3B0VAP9_9ZZZZ</name>
<dbReference type="SMART" id="SM00028">
    <property type="entry name" value="TPR"/>
    <property type="match status" value="7"/>
</dbReference>
<gene>
    <name evidence="2" type="ORF">MNBD_CHLOROFLEXI01-1169</name>
</gene>
<organism evidence="2">
    <name type="scientific">hydrothermal vent metagenome</name>
    <dbReference type="NCBI Taxonomy" id="652676"/>
    <lineage>
        <taxon>unclassified sequences</taxon>
        <taxon>metagenomes</taxon>
        <taxon>ecological metagenomes</taxon>
    </lineage>
</organism>
<evidence type="ECO:0000259" key="1">
    <source>
        <dbReference type="SMART" id="SM01043"/>
    </source>
</evidence>
<dbReference type="InterPro" id="IPR011990">
    <property type="entry name" value="TPR-like_helical_dom_sf"/>
</dbReference>
<dbReference type="PANTHER" id="PTHR47691">
    <property type="entry name" value="REGULATOR-RELATED"/>
    <property type="match status" value="1"/>
</dbReference>
<dbReference type="Pfam" id="PF13424">
    <property type="entry name" value="TPR_12"/>
    <property type="match status" value="1"/>
</dbReference>
<protein>
    <recommendedName>
        <fullName evidence="1">Bacterial transcriptional activator domain-containing protein</fullName>
    </recommendedName>
</protein>
<dbReference type="InterPro" id="IPR019734">
    <property type="entry name" value="TPR_rpt"/>
</dbReference>
<sequence>MCNDVYSHPTIFPYNREMVLFSFTLFGTFQAALNGQAVTRFPTDKIRALLVYLLLHADQPLRRDGLTGLLWADLPQQAARHNLRQSLYRLRRTFDAIEPNASDKLLTMTRQTVQLHGSVVDSDVQQMERLLATAVHPTETIQAYAKAVALYQGEFLAGFSLSDSGTFEEWLLMQREVWSQQILQILHSLTQYYEQQGKMAQVHLFAARQIELEPLRESAYRSLMIAAAKQGQRNKALAYYEACRQLLTAELEIEPSAETIDLYEQIKAESLSGQTAALSPSQLPLLTTPLIGRNRELAEVSQRLQAADCHLLTLLGPGGIGKTSLAIALAHQPEWEAVFPDGRFFIPLVGVQSADLLVAAIGRVMGLSFSGQQPEKMQLWEYCRPKKALLILDNFEHLMAGASLLGQLTAVAPNIKILVTSRESLNIKDEQRLLLTGLSYPTDTQAKGRYSAVELFMQAGRRVQPNFGVTVENEAAVAQICQLVQGNPLALAFAAAWLRLMGCEQIVVEIRRNLSFLASSQRDVPERHQSMQAVFEQSWRLLTPSEQNGLLQLAYFQGGFTLDAALAITQISMGDLASLLDKSMLQRDKSPHVANWKRSNVGAGRYQMHELLRQFAQNQSYDDKARFRQQYGRYYLNFMADQESGLRGKAPRQTIDIIQQDLDNVRQAWRWAVELKMADVLGSGINGLGRFYHLIGLFYEASRRLQAALDNVQTWPPTVEINILCCQLHLQISHFSGQGGRCEAAIEHAQTAQTMAANLQQDDRLAQAHSLEGEWQRHLGKFELARDCLETAVSLFPNRSRNRSYAHTLNEIGFIHLGQSQYDDALAAFNQAHHIYEAVEDLTEISTTLGNIGYTYQQKADYQLALENLEQALTIAQMIGYKQGIVNHSISLGNVYLEQGNTDQALTIYRQALQIAKRLGYRRGVIQAQIQFGVALY</sequence>
<dbReference type="Gene3D" id="3.40.50.300">
    <property type="entry name" value="P-loop containing nucleotide triphosphate hydrolases"/>
    <property type="match status" value="1"/>
</dbReference>
<dbReference type="InterPro" id="IPR002182">
    <property type="entry name" value="NB-ARC"/>
</dbReference>
<dbReference type="Gene3D" id="1.10.10.10">
    <property type="entry name" value="Winged helix-like DNA-binding domain superfamily/Winged helix DNA-binding domain"/>
    <property type="match status" value="1"/>
</dbReference>
<dbReference type="InterPro" id="IPR036388">
    <property type="entry name" value="WH-like_DNA-bd_sf"/>
</dbReference>
<dbReference type="Gene3D" id="1.25.40.10">
    <property type="entry name" value="Tetratricopeptide repeat domain"/>
    <property type="match status" value="3"/>
</dbReference>
<dbReference type="SUPFAM" id="SSF48452">
    <property type="entry name" value="TPR-like"/>
    <property type="match status" value="2"/>
</dbReference>
<dbReference type="Pfam" id="PF03704">
    <property type="entry name" value="BTAD"/>
    <property type="match status" value="1"/>
</dbReference>
<feature type="domain" description="Bacterial transcriptional activator" evidence="1">
    <location>
        <begin position="122"/>
        <end position="267"/>
    </location>
</feature>
<dbReference type="GO" id="GO:0043531">
    <property type="term" value="F:ADP binding"/>
    <property type="evidence" value="ECO:0007669"/>
    <property type="project" value="InterPro"/>
</dbReference>
<dbReference type="Pfam" id="PF00931">
    <property type="entry name" value="NB-ARC"/>
    <property type="match status" value="1"/>
</dbReference>
<dbReference type="SUPFAM" id="SSF46894">
    <property type="entry name" value="C-terminal effector domain of the bipartite response regulators"/>
    <property type="match status" value="1"/>
</dbReference>
<dbReference type="InterPro" id="IPR005158">
    <property type="entry name" value="BTAD"/>
</dbReference>
<evidence type="ECO:0000313" key="2">
    <source>
        <dbReference type="EMBL" id="VAW33899.1"/>
    </source>
</evidence>
<dbReference type="PRINTS" id="PR00364">
    <property type="entry name" value="DISEASERSIST"/>
</dbReference>
<dbReference type="PANTHER" id="PTHR47691:SF3">
    <property type="entry name" value="HTH-TYPE TRANSCRIPTIONAL REGULATOR RV0890C-RELATED"/>
    <property type="match status" value="1"/>
</dbReference>
<dbReference type="GO" id="GO:0003677">
    <property type="term" value="F:DNA binding"/>
    <property type="evidence" value="ECO:0007669"/>
    <property type="project" value="InterPro"/>
</dbReference>